<feature type="signal peptide" evidence="11">
    <location>
        <begin position="1"/>
        <end position="16"/>
    </location>
</feature>
<evidence type="ECO:0000313" key="14">
    <source>
        <dbReference type="Proteomes" id="UP000663860"/>
    </source>
</evidence>
<evidence type="ECO:0000313" key="13">
    <source>
        <dbReference type="EMBL" id="CAF0719810.1"/>
    </source>
</evidence>
<evidence type="ECO:0000256" key="2">
    <source>
        <dbReference type="ARBA" id="ARBA00007104"/>
    </source>
</evidence>
<evidence type="ECO:0000256" key="6">
    <source>
        <dbReference type="ARBA" id="ARBA00023136"/>
    </source>
</evidence>
<dbReference type="EMBL" id="CAJNOE010000008">
    <property type="protein sequence ID" value="CAF0719810.1"/>
    <property type="molecule type" value="Genomic_DNA"/>
</dbReference>
<dbReference type="SMART" id="SM01190">
    <property type="entry name" value="EMP24_GP25L"/>
    <property type="match status" value="1"/>
</dbReference>
<evidence type="ECO:0000256" key="3">
    <source>
        <dbReference type="ARBA" id="ARBA00022692"/>
    </source>
</evidence>
<dbReference type="PANTHER" id="PTHR22811">
    <property type="entry name" value="TRANSMEMBRANE EMP24 DOMAIN-CONTAINING PROTEIN"/>
    <property type="match status" value="1"/>
</dbReference>
<dbReference type="AlphaFoldDB" id="A0A813MJ82"/>
<evidence type="ECO:0000256" key="5">
    <source>
        <dbReference type="ARBA" id="ARBA00022989"/>
    </source>
</evidence>
<evidence type="ECO:0000256" key="10">
    <source>
        <dbReference type="SAM" id="Phobius"/>
    </source>
</evidence>
<dbReference type="GO" id="GO:0016020">
    <property type="term" value="C:membrane"/>
    <property type="evidence" value="ECO:0007669"/>
    <property type="project" value="UniProtKB-SubCell"/>
</dbReference>
<name>A0A813MJ82_9BILA</name>
<dbReference type="Pfam" id="PF01105">
    <property type="entry name" value="EMP24_GP25L"/>
    <property type="match status" value="1"/>
</dbReference>
<feature type="chain" id="PRO_5032388088" description="GOLD domain-containing protein" evidence="11">
    <location>
        <begin position="17"/>
        <end position="299"/>
    </location>
</feature>
<keyword evidence="5 10" id="KW-1133">Transmembrane helix</keyword>
<comment type="subcellular location">
    <subcellularLocation>
        <location evidence="7">Endomembrane system</location>
        <topology evidence="7">Single-pass membrane protein</topology>
    </subcellularLocation>
    <subcellularLocation>
        <location evidence="1 8">Membrane</location>
        <topology evidence="1 8">Single-pass type I membrane protein</topology>
    </subcellularLocation>
</comment>
<feature type="domain" description="GOLD" evidence="12">
    <location>
        <begin position="91"/>
        <end position="221"/>
    </location>
</feature>
<accession>A0A813MJ82</accession>
<organism evidence="13 14">
    <name type="scientific">Adineta steineri</name>
    <dbReference type="NCBI Taxonomy" id="433720"/>
    <lineage>
        <taxon>Eukaryota</taxon>
        <taxon>Metazoa</taxon>
        <taxon>Spiralia</taxon>
        <taxon>Gnathifera</taxon>
        <taxon>Rotifera</taxon>
        <taxon>Eurotatoria</taxon>
        <taxon>Bdelloidea</taxon>
        <taxon>Adinetida</taxon>
        <taxon>Adinetidae</taxon>
        <taxon>Adineta</taxon>
    </lineage>
</organism>
<protein>
    <recommendedName>
        <fullName evidence="12">GOLD domain-containing protein</fullName>
    </recommendedName>
</protein>
<dbReference type="PROSITE" id="PS50866">
    <property type="entry name" value="GOLD"/>
    <property type="match status" value="1"/>
</dbReference>
<evidence type="ECO:0000256" key="7">
    <source>
        <dbReference type="ARBA" id="ARBA00037847"/>
    </source>
</evidence>
<feature type="coiled-coil region" evidence="9">
    <location>
        <begin position="172"/>
        <end position="204"/>
    </location>
</feature>
<dbReference type="InterPro" id="IPR036598">
    <property type="entry name" value="GOLD_dom_sf"/>
</dbReference>
<feature type="transmembrane region" description="Helical" evidence="10">
    <location>
        <begin position="247"/>
        <end position="266"/>
    </location>
</feature>
<evidence type="ECO:0000256" key="9">
    <source>
        <dbReference type="SAM" id="Coils"/>
    </source>
</evidence>
<keyword evidence="4 11" id="KW-0732">Signal</keyword>
<evidence type="ECO:0000259" key="12">
    <source>
        <dbReference type="PROSITE" id="PS50866"/>
    </source>
</evidence>
<dbReference type="InterPro" id="IPR015720">
    <property type="entry name" value="Emp24-like"/>
</dbReference>
<proteinExistence type="inferred from homology"/>
<reference evidence="13" key="1">
    <citation type="submission" date="2021-02" db="EMBL/GenBank/DDBJ databases">
        <authorList>
            <person name="Nowell W R."/>
        </authorList>
    </citation>
    <scope>NUCLEOTIDE SEQUENCE</scope>
</reference>
<dbReference type="InterPro" id="IPR009038">
    <property type="entry name" value="GOLD_dom"/>
</dbReference>
<keyword evidence="6 10" id="KW-0472">Membrane</keyword>
<comment type="caution">
    <text evidence="13">The sequence shown here is derived from an EMBL/GenBank/DDBJ whole genome shotgun (WGS) entry which is preliminary data.</text>
</comment>
<dbReference type="GO" id="GO:0012505">
    <property type="term" value="C:endomembrane system"/>
    <property type="evidence" value="ECO:0007669"/>
    <property type="project" value="UniProtKB-SubCell"/>
</dbReference>
<sequence length="299" mass="34595">MVILFLLLILSSYTYAYVDESALATLQTLEHWNTFRIIIPHTADECFYLETKFHDTIHVIYQVLRGGDSNIRVHFLEHWNTFRIIIPHTADECFYLETKFHDTIHVIYQVLRGGDSNIRVVIQDPIGNITFFSPKQSFGWYDVEKSKIAGTYKICFTNEQYFTAKTVYIGVLAAHQDRLHEANLDAAENKNNNETAALEEFSDTMMTSLGNISHTLYRVSAFQTAGRVHEVRDLYTIQANKIYVQNWAIIQILTMIICSMIQVYSIRRLFASTISKKTSSNTKFNQSFNSQPTPHFIYS</sequence>
<evidence type="ECO:0000256" key="8">
    <source>
        <dbReference type="RuleBase" id="RU003827"/>
    </source>
</evidence>
<keyword evidence="9" id="KW-0175">Coiled coil</keyword>
<evidence type="ECO:0000256" key="1">
    <source>
        <dbReference type="ARBA" id="ARBA00004479"/>
    </source>
</evidence>
<dbReference type="Proteomes" id="UP000663860">
    <property type="component" value="Unassembled WGS sequence"/>
</dbReference>
<dbReference type="SUPFAM" id="SSF101576">
    <property type="entry name" value="Supernatant protein factor (SPF), C-terminal domain"/>
    <property type="match status" value="1"/>
</dbReference>
<evidence type="ECO:0000256" key="4">
    <source>
        <dbReference type="ARBA" id="ARBA00022729"/>
    </source>
</evidence>
<evidence type="ECO:0000256" key="11">
    <source>
        <dbReference type="SAM" id="SignalP"/>
    </source>
</evidence>
<gene>
    <name evidence="13" type="ORF">IZO911_LOCUS1785</name>
</gene>
<comment type="similarity">
    <text evidence="2 8">Belongs to the EMP24/GP25L family.</text>
</comment>
<keyword evidence="3 8" id="KW-0812">Transmembrane</keyword>